<protein>
    <submittedName>
        <fullName evidence="3">Protein SUPPRESSOR OF protein SILENCING 3-like protein</fullName>
    </submittedName>
</protein>
<sequence>MAGGNNPKSLANKPSSSSASSSHRKSRWESNNINKSTIDPKSGDGKSSKPSNGPSPKTKPTPSPAHGKHPNDSNPSSGHAPIPSPGAQFPFPDLASLGPPPPPAYGFHMLERRTIVLADGSVRSYFALPPDYQDFAPPRRPVDQAKRFLPIGSGLEPGGFDQRFPPGGPMSPGGFHLDGQYGRGRQQDYWNSLGLDGRGPMEGSTKRKHGDEGGNDRRDERDELVRQRQHFLQSANPNGFPGGGRGQFSEGTSSLARRDLMDPGREAELRASKYMKIGVFYENVGFRQGGGGGTTALKHLEVDQEALKKAFIHFVKLINENAAQKKIYIEDGKQGRLQCVVCGRSSKDFPDMHALIMHTYDSDSADMRVDHLGLHKALCVLMGWNYLKAPDNSKAYQFQSADEAAANQDDLIMWPPLVIIHNTITGKGKDGRMEGMGNKTMDNKIRDLGFGGGKSKSLYSRDGHLGVTLIKFAGDQSGLKEAMRLAEYFEKDNHGRKAWARMQPLTLGKDDENNPNLVKVDEKGGKNRILYGYLGTAFDLDKVDFDTRKKIVIESWREFKPSM</sequence>
<gene>
    <name evidence="3" type="ORF">O6P43_003366</name>
</gene>
<dbReference type="PANTHER" id="PTHR46619">
    <property type="entry name" value="RNA RECOGNITION MOTIF XS DOMAIN PROTEIN-RELATED"/>
    <property type="match status" value="1"/>
</dbReference>
<name>A0AAD7QEL5_QUISA</name>
<evidence type="ECO:0000256" key="1">
    <source>
        <dbReference type="SAM" id="MobiDB-lite"/>
    </source>
</evidence>
<keyword evidence="4" id="KW-1185">Reference proteome</keyword>
<feature type="domain" description="XS" evidence="2">
    <location>
        <begin position="409"/>
        <end position="540"/>
    </location>
</feature>
<dbReference type="Gene3D" id="3.30.70.2890">
    <property type="entry name" value="XS domain"/>
    <property type="match status" value="1"/>
</dbReference>
<evidence type="ECO:0000313" key="4">
    <source>
        <dbReference type="Proteomes" id="UP001163823"/>
    </source>
</evidence>
<dbReference type="InterPro" id="IPR005380">
    <property type="entry name" value="XS_domain"/>
</dbReference>
<accession>A0AAD7QEL5</accession>
<evidence type="ECO:0000313" key="3">
    <source>
        <dbReference type="EMBL" id="KAJ7980043.1"/>
    </source>
</evidence>
<dbReference type="InterPro" id="IPR038588">
    <property type="entry name" value="XS_domain_sf"/>
</dbReference>
<evidence type="ECO:0000259" key="2">
    <source>
        <dbReference type="Pfam" id="PF03468"/>
    </source>
</evidence>
<comment type="caution">
    <text evidence="3">The sequence shown here is derived from an EMBL/GenBank/DDBJ whole genome shotgun (WGS) entry which is preliminary data.</text>
</comment>
<feature type="compositionally biased region" description="Low complexity" evidence="1">
    <location>
        <begin position="1"/>
        <end position="21"/>
    </location>
</feature>
<reference evidence="3" key="1">
    <citation type="journal article" date="2023" name="Science">
        <title>Elucidation of the pathway for biosynthesis of saponin adjuvants from the soapbark tree.</title>
        <authorList>
            <person name="Reed J."/>
            <person name="Orme A."/>
            <person name="El-Demerdash A."/>
            <person name="Owen C."/>
            <person name="Martin L.B.B."/>
            <person name="Misra R.C."/>
            <person name="Kikuchi S."/>
            <person name="Rejzek M."/>
            <person name="Martin A.C."/>
            <person name="Harkess A."/>
            <person name="Leebens-Mack J."/>
            <person name="Louveau T."/>
            <person name="Stephenson M.J."/>
            <person name="Osbourn A."/>
        </authorList>
    </citation>
    <scope>NUCLEOTIDE SEQUENCE</scope>
    <source>
        <strain evidence="3">S10</strain>
    </source>
</reference>
<feature type="compositionally biased region" description="Basic and acidic residues" evidence="1">
    <location>
        <begin position="209"/>
        <end position="218"/>
    </location>
</feature>
<dbReference type="PANTHER" id="PTHR46619:SF3">
    <property type="entry name" value="RNA RECOGNITION MOTIF XS DOMAIN PROTEIN"/>
    <property type="match status" value="1"/>
</dbReference>
<feature type="region of interest" description="Disordered" evidence="1">
    <location>
        <begin position="159"/>
        <end position="218"/>
    </location>
</feature>
<dbReference type="AlphaFoldDB" id="A0AAD7QEL5"/>
<dbReference type="KEGG" id="qsa:O6P43_003366"/>
<dbReference type="Pfam" id="PF03468">
    <property type="entry name" value="XS"/>
    <property type="match status" value="1"/>
</dbReference>
<feature type="region of interest" description="Disordered" evidence="1">
    <location>
        <begin position="232"/>
        <end position="251"/>
    </location>
</feature>
<dbReference type="Proteomes" id="UP001163823">
    <property type="component" value="Chromosome 2"/>
</dbReference>
<dbReference type="GO" id="GO:0031047">
    <property type="term" value="P:regulatory ncRNA-mediated gene silencing"/>
    <property type="evidence" value="ECO:0007669"/>
    <property type="project" value="InterPro"/>
</dbReference>
<feature type="region of interest" description="Disordered" evidence="1">
    <location>
        <begin position="1"/>
        <end position="105"/>
    </location>
</feature>
<dbReference type="EMBL" id="JARAOO010000002">
    <property type="protein sequence ID" value="KAJ7980043.1"/>
    <property type="molecule type" value="Genomic_DNA"/>
</dbReference>
<organism evidence="3 4">
    <name type="scientific">Quillaja saponaria</name>
    <name type="common">Soap bark tree</name>
    <dbReference type="NCBI Taxonomy" id="32244"/>
    <lineage>
        <taxon>Eukaryota</taxon>
        <taxon>Viridiplantae</taxon>
        <taxon>Streptophyta</taxon>
        <taxon>Embryophyta</taxon>
        <taxon>Tracheophyta</taxon>
        <taxon>Spermatophyta</taxon>
        <taxon>Magnoliopsida</taxon>
        <taxon>eudicotyledons</taxon>
        <taxon>Gunneridae</taxon>
        <taxon>Pentapetalae</taxon>
        <taxon>rosids</taxon>
        <taxon>fabids</taxon>
        <taxon>Fabales</taxon>
        <taxon>Quillajaceae</taxon>
        <taxon>Quillaja</taxon>
    </lineage>
</organism>
<proteinExistence type="predicted"/>